<name>A0A2S8FIZ7_9BACT</name>
<reference evidence="1 2" key="1">
    <citation type="submission" date="2018-02" db="EMBL/GenBank/DDBJ databases">
        <title>Comparative genomes isolates from brazilian mangrove.</title>
        <authorList>
            <person name="Araujo J.E."/>
            <person name="Taketani R.G."/>
            <person name="Silva M.C.P."/>
            <person name="Loureco M.V."/>
            <person name="Andreote F.D."/>
        </authorList>
    </citation>
    <scope>NUCLEOTIDE SEQUENCE [LARGE SCALE GENOMIC DNA]</scope>
    <source>
        <strain evidence="1 2">Hex-1 MGV</strain>
    </source>
</reference>
<evidence type="ECO:0000313" key="1">
    <source>
        <dbReference type="EMBL" id="PQO32020.1"/>
    </source>
</evidence>
<organism evidence="1 2">
    <name type="scientific">Blastopirellula marina</name>
    <dbReference type="NCBI Taxonomy" id="124"/>
    <lineage>
        <taxon>Bacteria</taxon>
        <taxon>Pseudomonadati</taxon>
        <taxon>Planctomycetota</taxon>
        <taxon>Planctomycetia</taxon>
        <taxon>Pirellulales</taxon>
        <taxon>Pirellulaceae</taxon>
        <taxon>Blastopirellula</taxon>
    </lineage>
</organism>
<dbReference type="Proteomes" id="UP000238322">
    <property type="component" value="Unassembled WGS sequence"/>
</dbReference>
<proteinExistence type="predicted"/>
<evidence type="ECO:0000313" key="2">
    <source>
        <dbReference type="Proteomes" id="UP000238322"/>
    </source>
</evidence>
<dbReference type="EMBL" id="PUHY01000012">
    <property type="protein sequence ID" value="PQO32020.1"/>
    <property type="molecule type" value="Genomic_DNA"/>
</dbReference>
<protein>
    <submittedName>
        <fullName evidence="1">Uncharacterized protein</fullName>
    </submittedName>
</protein>
<dbReference type="AlphaFoldDB" id="A0A2S8FIZ7"/>
<dbReference type="RefSeq" id="WP_105331033.1">
    <property type="nucleotide sequence ID" value="NZ_PUHY01000012.1"/>
</dbReference>
<sequence>MNRLLLTFFISSAFCLGKPLAAQDLHVELTPASRKIDLATHVYFQFEISNPSEQEVSVLPPTLNFRNFRLEYWTKEQGLSVLKYVDRGAGFGLRSDKQPITLKPGQTARYFLVRSLRDYRTNAPEFWEAMAGVGALQVNAIYTPRSSLDLNQQPRIQFVAETELVVSNLIPRDFELLEKLTGTNDQEGIGLGFLGAPGHKISEENLTQFKGKFMEEDVDELVEFLLLKHAVTHSPESTRNVAEQSLEHWYDRQPRIESEALRHGLGINGMSETILIDPPVR</sequence>
<comment type="caution">
    <text evidence="1">The sequence shown here is derived from an EMBL/GenBank/DDBJ whole genome shotgun (WGS) entry which is preliminary data.</text>
</comment>
<accession>A0A2S8FIZ7</accession>
<gene>
    <name evidence="1" type="ORF">C5Y83_17380</name>
</gene>